<keyword evidence="2" id="KW-0805">Transcription regulation</keyword>
<dbReference type="RefSeq" id="WP_208316596.1">
    <property type="nucleotide sequence ID" value="NZ_JAELYA010000011.1"/>
</dbReference>
<dbReference type="PANTHER" id="PTHR43133:SF63">
    <property type="entry name" value="RNA POLYMERASE SIGMA FACTOR FECI-RELATED"/>
    <property type="match status" value="1"/>
</dbReference>
<dbReference type="InterPro" id="IPR007627">
    <property type="entry name" value="RNA_pol_sigma70_r2"/>
</dbReference>
<evidence type="ECO:0000256" key="1">
    <source>
        <dbReference type="ARBA" id="ARBA00010641"/>
    </source>
</evidence>
<accession>A0ABS3TWR5</accession>
<dbReference type="InterPro" id="IPR039425">
    <property type="entry name" value="RNA_pol_sigma-70-like"/>
</dbReference>
<reference evidence="7 8" key="1">
    <citation type="submission" date="2020-12" db="EMBL/GenBank/DDBJ databases">
        <title>Pseudomonas schmalbachii sp. nov. isolated from millipede gut.</title>
        <authorList>
            <person name="Shelomi M."/>
        </authorList>
    </citation>
    <scope>NUCLEOTIDE SEQUENCE [LARGE SCALE GENOMIC DNA]</scope>
    <source>
        <strain evidence="7 8">Milli4</strain>
    </source>
</reference>
<dbReference type="Pfam" id="PF08281">
    <property type="entry name" value="Sigma70_r4_2"/>
    <property type="match status" value="1"/>
</dbReference>
<evidence type="ECO:0000256" key="3">
    <source>
        <dbReference type="ARBA" id="ARBA00023082"/>
    </source>
</evidence>
<evidence type="ECO:0000313" key="7">
    <source>
        <dbReference type="EMBL" id="MBO3278097.1"/>
    </source>
</evidence>
<evidence type="ECO:0000259" key="6">
    <source>
        <dbReference type="Pfam" id="PF08281"/>
    </source>
</evidence>
<dbReference type="Gene3D" id="1.10.1740.10">
    <property type="match status" value="1"/>
</dbReference>
<dbReference type="SUPFAM" id="SSF88946">
    <property type="entry name" value="Sigma2 domain of RNA polymerase sigma factors"/>
    <property type="match status" value="1"/>
</dbReference>
<evidence type="ECO:0000313" key="8">
    <source>
        <dbReference type="Proteomes" id="UP000669060"/>
    </source>
</evidence>
<comment type="caution">
    <text evidence="7">The sequence shown here is derived from an EMBL/GenBank/DDBJ whole genome shotgun (WGS) entry which is preliminary data.</text>
</comment>
<evidence type="ECO:0000256" key="2">
    <source>
        <dbReference type="ARBA" id="ARBA00023015"/>
    </source>
</evidence>
<name>A0ABS3TWR5_9PSED</name>
<feature type="domain" description="RNA polymerase sigma-70 region 2" evidence="5">
    <location>
        <begin position="15"/>
        <end position="78"/>
    </location>
</feature>
<dbReference type="NCBIfam" id="TIGR02937">
    <property type="entry name" value="sigma70-ECF"/>
    <property type="match status" value="1"/>
</dbReference>
<sequence length="176" mass="20125">MSQQFPSLLAVFIAERRNLVRYLTGRIGCRATADDVLQEAWLKLHRLQSGEPVDNPLAYLRRMTANLAIDDARANARRLLDPMEIEMLLEVPDEAPNAEQVASDQQQLQRLVEILDELPQRRRELFVAARLEGLPHKALAQRFGVSLRTVELEVRRALDYCALRLQQLSGETGQER</sequence>
<dbReference type="SUPFAM" id="SSF88659">
    <property type="entry name" value="Sigma3 and sigma4 domains of RNA polymerase sigma factors"/>
    <property type="match status" value="1"/>
</dbReference>
<feature type="domain" description="RNA polymerase sigma factor 70 region 4 type 2" evidence="6">
    <location>
        <begin position="109"/>
        <end position="159"/>
    </location>
</feature>
<evidence type="ECO:0000256" key="4">
    <source>
        <dbReference type="ARBA" id="ARBA00023163"/>
    </source>
</evidence>
<dbReference type="InterPro" id="IPR013324">
    <property type="entry name" value="RNA_pol_sigma_r3/r4-like"/>
</dbReference>
<proteinExistence type="inferred from homology"/>
<organism evidence="7 8">
    <name type="scientific">Pseudomonas schmalbachii</name>
    <dbReference type="NCBI Taxonomy" id="2816993"/>
    <lineage>
        <taxon>Bacteria</taxon>
        <taxon>Pseudomonadati</taxon>
        <taxon>Pseudomonadota</taxon>
        <taxon>Gammaproteobacteria</taxon>
        <taxon>Pseudomonadales</taxon>
        <taxon>Pseudomonadaceae</taxon>
        <taxon>Pseudomonas</taxon>
    </lineage>
</organism>
<dbReference type="InterPro" id="IPR013249">
    <property type="entry name" value="RNA_pol_sigma70_r4_t2"/>
</dbReference>
<keyword evidence="3" id="KW-0731">Sigma factor</keyword>
<dbReference type="PANTHER" id="PTHR43133">
    <property type="entry name" value="RNA POLYMERASE ECF-TYPE SIGMA FACTO"/>
    <property type="match status" value="1"/>
</dbReference>
<dbReference type="Proteomes" id="UP000669060">
    <property type="component" value="Unassembled WGS sequence"/>
</dbReference>
<keyword evidence="4" id="KW-0804">Transcription</keyword>
<dbReference type="Pfam" id="PF04542">
    <property type="entry name" value="Sigma70_r2"/>
    <property type="match status" value="1"/>
</dbReference>
<keyword evidence="8" id="KW-1185">Reference proteome</keyword>
<dbReference type="Gene3D" id="1.10.10.10">
    <property type="entry name" value="Winged helix-like DNA-binding domain superfamily/Winged helix DNA-binding domain"/>
    <property type="match status" value="1"/>
</dbReference>
<dbReference type="EMBL" id="JAELYA010000011">
    <property type="protein sequence ID" value="MBO3278097.1"/>
    <property type="molecule type" value="Genomic_DNA"/>
</dbReference>
<evidence type="ECO:0000259" key="5">
    <source>
        <dbReference type="Pfam" id="PF04542"/>
    </source>
</evidence>
<protein>
    <submittedName>
        <fullName evidence="7">RNA polymerase sigma factor</fullName>
    </submittedName>
</protein>
<comment type="similarity">
    <text evidence="1">Belongs to the sigma-70 factor family. ECF subfamily.</text>
</comment>
<dbReference type="InterPro" id="IPR014284">
    <property type="entry name" value="RNA_pol_sigma-70_dom"/>
</dbReference>
<gene>
    <name evidence="7" type="ORF">JFY56_23005</name>
</gene>
<dbReference type="InterPro" id="IPR013325">
    <property type="entry name" value="RNA_pol_sigma_r2"/>
</dbReference>
<dbReference type="InterPro" id="IPR036388">
    <property type="entry name" value="WH-like_DNA-bd_sf"/>
</dbReference>